<keyword evidence="4" id="KW-0808">Transferase</keyword>
<evidence type="ECO:0000259" key="3">
    <source>
        <dbReference type="Pfam" id="PF13439"/>
    </source>
</evidence>
<dbReference type="InterPro" id="IPR028098">
    <property type="entry name" value="Glyco_trans_4-like_N"/>
</dbReference>
<feature type="non-terminal residue" evidence="4">
    <location>
        <position position="1"/>
    </location>
</feature>
<protein>
    <submittedName>
        <fullName evidence="4">Putative UDP-glycosyltransferase</fullName>
    </submittedName>
</protein>
<dbReference type="OrthoDB" id="443318at2759"/>
<keyword evidence="5" id="KW-1185">Reference proteome</keyword>
<evidence type="ECO:0000259" key="2">
    <source>
        <dbReference type="Pfam" id="PF00534"/>
    </source>
</evidence>
<reference evidence="4 5" key="1">
    <citation type="submission" date="2016-09" db="EMBL/GenBank/DDBJ databases">
        <title>Extensive genetic diversity and differential bi-allelic expression allows diatom success in the polar Southern Ocean.</title>
        <authorList>
            <consortium name="DOE Joint Genome Institute"/>
            <person name="Mock T."/>
            <person name="Otillar R.P."/>
            <person name="Strauss J."/>
            <person name="Dupont C."/>
            <person name="Frickenhaus S."/>
            <person name="Maumus F."/>
            <person name="Mcmullan M."/>
            <person name="Sanges R."/>
            <person name="Schmutz J."/>
            <person name="Toseland A."/>
            <person name="Valas R."/>
            <person name="Veluchamy A."/>
            <person name="Ward B.J."/>
            <person name="Allen A."/>
            <person name="Barry K."/>
            <person name="Falciatore A."/>
            <person name="Ferrante M."/>
            <person name="Fortunato A.E."/>
            <person name="Gloeckner G."/>
            <person name="Gruber A."/>
            <person name="Hipkin R."/>
            <person name="Janech M."/>
            <person name="Kroth P."/>
            <person name="Leese F."/>
            <person name="Lindquist E."/>
            <person name="Lyon B.R."/>
            <person name="Martin J."/>
            <person name="Mayer C."/>
            <person name="Parker M."/>
            <person name="Quesneville H."/>
            <person name="Raymond J."/>
            <person name="Uhlig C."/>
            <person name="Valentin K.U."/>
            <person name="Worden A.Z."/>
            <person name="Armbrust E.V."/>
            <person name="Bowler C."/>
            <person name="Green B."/>
            <person name="Moulton V."/>
            <person name="Van Oosterhout C."/>
            <person name="Grigoriev I."/>
        </authorList>
    </citation>
    <scope>NUCLEOTIDE SEQUENCE [LARGE SCALE GENOMIC DNA]</scope>
    <source>
        <strain evidence="4 5">CCMP1102</strain>
    </source>
</reference>
<evidence type="ECO:0000313" key="4">
    <source>
        <dbReference type="EMBL" id="OEU14136.1"/>
    </source>
</evidence>
<feature type="non-terminal residue" evidence="4">
    <location>
        <position position="413"/>
    </location>
</feature>
<dbReference type="PANTHER" id="PTHR45947:SF3">
    <property type="entry name" value="SULFOQUINOVOSYL TRANSFERASE SQD2"/>
    <property type="match status" value="1"/>
</dbReference>
<keyword evidence="1" id="KW-0328">Glycosyltransferase</keyword>
<organism evidence="4 5">
    <name type="scientific">Fragilariopsis cylindrus CCMP1102</name>
    <dbReference type="NCBI Taxonomy" id="635003"/>
    <lineage>
        <taxon>Eukaryota</taxon>
        <taxon>Sar</taxon>
        <taxon>Stramenopiles</taxon>
        <taxon>Ochrophyta</taxon>
        <taxon>Bacillariophyta</taxon>
        <taxon>Bacillariophyceae</taxon>
        <taxon>Bacillariophycidae</taxon>
        <taxon>Bacillariales</taxon>
        <taxon>Bacillariaceae</taxon>
        <taxon>Fragilariopsis</taxon>
    </lineage>
</organism>
<dbReference type="Pfam" id="PF13439">
    <property type="entry name" value="Glyco_transf_4"/>
    <property type="match status" value="1"/>
</dbReference>
<dbReference type="AlphaFoldDB" id="A0A1E7F7K2"/>
<evidence type="ECO:0000256" key="1">
    <source>
        <dbReference type="ARBA" id="ARBA00022676"/>
    </source>
</evidence>
<gene>
    <name evidence="4" type="primary">GT1</name>
    <name evidence="4" type="ORF">FRACYDRAFT_158007</name>
</gene>
<dbReference type="InterPro" id="IPR001296">
    <property type="entry name" value="Glyco_trans_1"/>
</dbReference>
<dbReference type="Gene3D" id="3.40.50.2000">
    <property type="entry name" value="Glycogen Phosphorylase B"/>
    <property type="match status" value="2"/>
</dbReference>
<dbReference type="KEGG" id="fcy:FRACYDRAFT_158007"/>
<feature type="domain" description="Glycosyl transferase family 1" evidence="2">
    <location>
        <begin position="223"/>
        <end position="391"/>
    </location>
</feature>
<accession>A0A1E7F7K2</accession>
<feature type="domain" description="Glycosyltransferase subfamily 4-like N-terminal" evidence="3">
    <location>
        <begin position="16"/>
        <end position="183"/>
    </location>
</feature>
<dbReference type="GO" id="GO:0016757">
    <property type="term" value="F:glycosyltransferase activity"/>
    <property type="evidence" value="ECO:0007669"/>
    <property type="project" value="UniProtKB-KW"/>
</dbReference>
<dbReference type="PANTHER" id="PTHR45947">
    <property type="entry name" value="SULFOQUINOVOSYL TRANSFERASE SQD2"/>
    <property type="match status" value="1"/>
</dbReference>
<dbReference type="Pfam" id="PF00534">
    <property type="entry name" value="Glycos_transf_1"/>
    <property type="match status" value="1"/>
</dbReference>
<name>A0A1E7F7K2_9STRA</name>
<proteinExistence type="predicted"/>
<dbReference type="EMBL" id="KV784361">
    <property type="protein sequence ID" value="OEU14136.1"/>
    <property type="molecule type" value="Genomic_DNA"/>
</dbReference>
<dbReference type="InterPro" id="IPR050194">
    <property type="entry name" value="Glycosyltransferase_grp1"/>
</dbReference>
<dbReference type="InParanoid" id="A0A1E7F7K2"/>
<dbReference type="Proteomes" id="UP000095751">
    <property type="component" value="Unassembled WGS sequence"/>
</dbReference>
<sequence>KVCVLCEPSPITYMSGQASRFRLLLQHLSDHHHETHQLQLVTADVVHPNPPTSCFEDKIPIHYTIGFRTTQYKSLTLSFDATLKTFRVLWPFTTSWENRVDLIHVSSPGFLLVPAILASQIYQIPLLMSYHTHIPIYTRSYFYYPFSNIAEVLAWWTISALHYFADLTLVTSPQIAAEFQEHSSSSTTNSSDSELLQVWKKGVDTIKFHPKYRDDAMRNRMSNNNPDDFLLVHIGRLGREKRLKDLKGILEEIDRRRHDHTVVNDDTIRTRTTRLCIVGSGPEEDFLKNYFQGTDTIFLGRLDGLELSQAFASGDVFVMPSDSETLGFVVLESMASGVPVVAAKAGGPIDLIDDTNTGYLVPTGDVMAFVDRIEALQNDSSSLRNFSIACRKETERWSWYSSMEQIVEDSYPK</sequence>
<dbReference type="SUPFAM" id="SSF53756">
    <property type="entry name" value="UDP-Glycosyltransferase/glycogen phosphorylase"/>
    <property type="match status" value="1"/>
</dbReference>
<evidence type="ECO:0000313" key="5">
    <source>
        <dbReference type="Proteomes" id="UP000095751"/>
    </source>
</evidence>